<reference evidence="11 12" key="1">
    <citation type="journal article" date="2018" name="BMC Genomics">
        <title>Comparative genome analyses reveal sequence features reflecting distinct modes of host-adaptation between dicot and monocot powdery mildew.</title>
        <authorList>
            <person name="Wu Y."/>
            <person name="Ma X."/>
            <person name="Pan Z."/>
            <person name="Kale S.D."/>
            <person name="Song Y."/>
            <person name="King H."/>
            <person name="Zhang Q."/>
            <person name="Presley C."/>
            <person name="Deng X."/>
            <person name="Wei C.I."/>
            <person name="Xiao S."/>
        </authorList>
    </citation>
    <scope>NUCLEOTIDE SEQUENCE [LARGE SCALE GENOMIC DNA]</scope>
    <source>
        <strain evidence="11">UMSG1</strain>
    </source>
</reference>
<evidence type="ECO:0000256" key="1">
    <source>
        <dbReference type="ARBA" id="ARBA00001971"/>
    </source>
</evidence>
<dbReference type="PANTHER" id="PTHR24287">
    <property type="entry name" value="P450, PUTATIVE (EUROFUNG)-RELATED"/>
    <property type="match status" value="1"/>
</dbReference>
<feature type="binding site" description="axial binding residue" evidence="8">
    <location>
        <position position="494"/>
    </location>
    <ligand>
        <name>heme</name>
        <dbReference type="ChEBI" id="CHEBI:30413"/>
    </ligand>
    <ligandPart>
        <name>Fe</name>
        <dbReference type="ChEBI" id="CHEBI:18248"/>
    </ligandPart>
</feature>
<evidence type="ECO:0000256" key="10">
    <source>
        <dbReference type="SAM" id="Phobius"/>
    </source>
</evidence>
<evidence type="ECO:0000313" key="12">
    <source>
        <dbReference type="Proteomes" id="UP000285326"/>
    </source>
</evidence>
<keyword evidence="7 9" id="KW-0503">Monooxygenase</keyword>
<dbReference type="Pfam" id="PF00067">
    <property type="entry name" value="p450"/>
    <property type="match status" value="1"/>
</dbReference>
<dbReference type="InterPro" id="IPR036396">
    <property type="entry name" value="Cyt_P450_sf"/>
</dbReference>
<dbReference type="Proteomes" id="UP000285326">
    <property type="component" value="Unassembled WGS sequence"/>
</dbReference>
<dbReference type="InterPro" id="IPR047146">
    <property type="entry name" value="Cyt_P450_E_CYP52_fungi"/>
</dbReference>
<evidence type="ECO:0000256" key="3">
    <source>
        <dbReference type="ARBA" id="ARBA00022617"/>
    </source>
</evidence>
<feature type="transmembrane region" description="Helical" evidence="10">
    <location>
        <begin position="6"/>
        <end position="27"/>
    </location>
</feature>
<evidence type="ECO:0000256" key="5">
    <source>
        <dbReference type="ARBA" id="ARBA00023002"/>
    </source>
</evidence>
<dbReference type="AlphaFoldDB" id="A0A420IH84"/>
<evidence type="ECO:0000256" key="8">
    <source>
        <dbReference type="PIRSR" id="PIRSR602402-1"/>
    </source>
</evidence>
<dbReference type="PRINTS" id="PR01239">
    <property type="entry name" value="EP450IICYP52"/>
</dbReference>
<evidence type="ECO:0000256" key="2">
    <source>
        <dbReference type="ARBA" id="ARBA00010617"/>
    </source>
</evidence>
<organism evidence="11 12">
    <name type="scientific">Golovinomyces cichoracearum</name>
    <dbReference type="NCBI Taxonomy" id="62708"/>
    <lineage>
        <taxon>Eukaryota</taxon>
        <taxon>Fungi</taxon>
        <taxon>Dikarya</taxon>
        <taxon>Ascomycota</taxon>
        <taxon>Pezizomycotina</taxon>
        <taxon>Leotiomycetes</taxon>
        <taxon>Erysiphales</taxon>
        <taxon>Erysiphaceae</taxon>
        <taxon>Golovinomyces</taxon>
    </lineage>
</organism>
<name>A0A420IH84_9PEZI</name>
<gene>
    <name evidence="11" type="ORF">GcM1_242110</name>
</gene>
<dbReference type="PRINTS" id="PR00464">
    <property type="entry name" value="EP450II"/>
</dbReference>
<dbReference type="EMBL" id="MCBS01024232">
    <property type="protein sequence ID" value="RKF73877.1"/>
    <property type="molecule type" value="Genomic_DNA"/>
</dbReference>
<dbReference type="GO" id="GO:0005506">
    <property type="term" value="F:iron ion binding"/>
    <property type="evidence" value="ECO:0007669"/>
    <property type="project" value="InterPro"/>
</dbReference>
<dbReference type="GO" id="GO:0016712">
    <property type="term" value="F:oxidoreductase activity, acting on paired donors, with incorporation or reduction of molecular oxygen, reduced flavin or flavoprotein as one donor, and incorporation of one atom of oxygen"/>
    <property type="evidence" value="ECO:0007669"/>
    <property type="project" value="InterPro"/>
</dbReference>
<dbReference type="SUPFAM" id="SSF48264">
    <property type="entry name" value="Cytochrome P450"/>
    <property type="match status" value="1"/>
</dbReference>
<dbReference type="Gene3D" id="1.10.630.10">
    <property type="entry name" value="Cytochrome P450"/>
    <property type="match status" value="1"/>
</dbReference>
<dbReference type="InterPro" id="IPR002974">
    <property type="entry name" value="Cyt_P450_E_CYP52_ascomycetes"/>
</dbReference>
<keyword evidence="10" id="KW-0812">Transmembrane</keyword>
<evidence type="ECO:0000256" key="6">
    <source>
        <dbReference type="ARBA" id="ARBA00023004"/>
    </source>
</evidence>
<protein>
    <submittedName>
        <fullName evidence="11">Cytochrome P450 52A5</fullName>
    </submittedName>
</protein>
<evidence type="ECO:0000256" key="4">
    <source>
        <dbReference type="ARBA" id="ARBA00022723"/>
    </source>
</evidence>
<accession>A0A420IH84</accession>
<evidence type="ECO:0000313" key="11">
    <source>
        <dbReference type="EMBL" id="RKF73877.1"/>
    </source>
</evidence>
<keyword evidence="4 8" id="KW-0479">Metal-binding</keyword>
<dbReference type="CDD" id="cd11063">
    <property type="entry name" value="CYP52"/>
    <property type="match status" value="1"/>
</dbReference>
<dbReference type="InterPro" id="IPR002402">
    <property type="entry name" value="Cyt_P450_E_grp-II"/>
</dbReference>
<dbReference type="GO" id="GO:0020037">
    <property type="term" value="F:heme binding"/>
    <property type="evidence" value="ECO:0007669"/>
    <property type="project" value="InterPro"/>
</dbReference>
<proteinExistence type="inferred from homology"/>
<keyword evidence="10" id="KW-1133">Transmembrane helix</keyword>
<evidence type="ECO:0000256" key="7">
    <source>
        <dbReference type="ARBA" id="ARBA00023033"/>
    </source>
</evidence>
<dbReference type="PANTHER" id="PTHR24287:SF1">
    <property type="entry name" value="P450, PUTATIVE (EUROFUNG)-RELATED"/>
    <property type="match status" value="1"/>
</dbReference>
<comment type="similarity">
    <text evidence="2 9">Belongs to the cytochrome P450 family.</text>
</comment>
<comment type="cofactor">
    <cofactor evidence="1 8">
        <name>heme</name>
        <dbReference type="ChEBI" id="CHEBI:30413"/>
    </cofactor>
</comment>
<keyword evidence="6 8" id="KW-0408">Iron</keyword>
<evidence type="ECO:0000256" key="9">
    <source>
        <dbReference type="RuleBase" id="RU000461"/>
    </source>
</evidence>
<sequence length="549" mass="63480">MQFSSPYIAASWAFVAYVFYSIIARIITSRRIAKLSRDIGCEEPPMLKNKYPLGIDLAMRAIRADKNQIYPYDSILRTHQVGAITYRMSMFSLKLLSTNDEENIKAMLAVQFKDFEFGDCRKGSFWPLLGNGIFTQEGPSWEHSRAMLRPQFSREQISKLDLEETHVQNLMRSLDTLTPPNAQGWIEDVDLQELFFRLTLDLATEFLFGKSVDSQILLLEEQNDEFSKNLGLFAKAFDDAQLGLSKRSHFGDYYWLVWPKGFKESCKICHDFIDHYVRAALERNPVKEKNNTDSDKKAYVFLDALVEETRDPIALRSQLLNVLLAGRDTTASLLSWLFFLLSKDPVRYKKLRDIVLEEFGTYENPRDITFTRMKSCQYLQYCNSETLRLYPSVPMNGRVASKDTTLPRGGGKDGKSKIFVQKGTLIEYSVHVMHHRKDIWGEDAEEFNPERWEGRKVGWEFLPVSLCPSSYLIHCRYYKASFEMIIFNGGPRICVGQQFALTEVSYVTIRLLQRFDMIHSNDMDPFVRHNMTLTNCNGRGVRVRAHAVC</sequence>
<keyword evidence="5 9" id="KW-0560">Oxidoreductase</keyword>
<dbReference type="PROSITE" id="PS00086">
    <property type="entry name" value="CYTOCHROME_P450"/>
    <property type="match status" value="1"/>
</dbReference>
<dbReference type="InterPro" id="IPR017972">
    <property type="entry name" value="Cyt_P450_CS"/>
</dbReference>
<dbReference type="InterPro" id="IPR001128">
    <property type="entry name" value="Cyt_P450"/>
</dbReference>
<keyword evidence="3 8" id="KW-0349">Heme</keyword>
<comment type="caution">
    <text evidence="11">The sequence shown here is derived from an EMBL/GenBank/DDBJ whole genome shotgun (WGS) entry which is preliminary data.</text>
</comment>
<dbReference type="PRINTS" id="PR00385">
    <property type="entry name" value="P450"/>
</dbReference>
<keyword evidence="10" id="KW-0472">Membrane</keyword>